<comment type="caution">
    <text evidence="1">The sequence shown here is derived from an EMBL/GenBank/DDBJ whole genome shotgun (WGS) entry which is preliminary data.</text>
</comment>
<dbReference type="RefSeq" id="WP_114278711.1">
    <property type="nucleotide sequence ID" value="NZ_QPJY01000002.1"/>
</dbReference>
<protein>
    <recommendedName>
        <fullName evidence="3">Dicarboxylate transport</fullName>
    </recommendedName>
</protein>
<dbReference type="AlphaFoldDB" id="A0A369CFJ6"/>
<organism evidence="1 2">
    <name type="scientific">Thioalbus denitrificans</name>
    <dbReference type="NCBI Taxonomy" id="547122"/>
    <lineage>
        <taxon>Bacteria</taxon>
        <taxon>Pseudomonadati</taxon>
        <taxon>Pseudomonadota</taxon>
        <taxon>Gammaproteobacteria</taxon>
        <taxon>Chromatiales</taxon>
        <taxon>Ectothiorhodospiraceae</taxon>
        <taxon>Thioalbus</taxon>
    </lineage>
</organism>
<keyword evidence="2" id="KW-1185">Reference proteome</keyword>
<dbReference type="OrthoDB" id="6191549at2"/>
<evidence type="ECO:0008006" key="3">
    <source>
        <dbReference type="Google" id="ProtNLM"/>
    </source>
</evidence>
<reference evidence="1 2" key="1">
    <citation type="submission" date="2018-07" db="EMBL/GenBank/DDBJ databases">
        <title>Genomic Encyclopedia of Type Strains, Phase IV (KMG-IV): sequencing the most valuable type-strain genomes for metagenomic binning, comparative biology and taxonomic classification.</title>
        <authorList>
            <person name="Goeker M."/>
        </authorList>
    </citation>
    <scope>NUCLEOTIDE SEQUENCE [LARGE SCALE GENOMIC DNA]</scope>
    <source>
        <strain evidence="1 2">DSM 26407</strain>
    </source>
</reference>
<sequence length="694" mass="74220">MPPCLRPRHPAAGLLLVLVLLLVPGMAAVWAVERLGLDLGALSGPGWEGRGIHAQLAWDAEGRLTLAADVEALTLPPGLPAVDALELRCPELQWTAARVTCAAATLQLRSPDLGDPVLPLGVTYSPEEGELRLQLRDTRFADGRIRGLFRSRGGHWSLELDAEEVAIERLLALSGTTLASVREFNPSGRFSGSFRTGGGSAPQPLTLSGQLRGLSYEDEQGLQVGQQLRVDLQLQAEPAGAGWAGSVTGRIDQGQIYSDPVFADFAQAPLRLRTRGGWRPREGTLTLADLELEQDGLLRVSGSARLDTTATVPVQRLELTAESPDLSRAYPGYLQPFLLGTALDALELGGGGSVSLELLDGRLAAVDATLQSVDIADEHGRFAVTGLAGQLAWADTGEPRSSRLSWERGQVYAVELGAATLHFAAAGDRLELPEPFALPVLDGRLQVDSLRVSGLGAPDPEVGFEGMLTPVSLQALTTALGWPEMSGKLSGMIPAVSYRDGVLGVDGALLVRVFDGSVVVRDLRLESPFGVIPRLSADVDLDNLDLDTLTRTFAFGNIQGRLGGRIHGLRLENWEPVAFDADFRTPPGDRSRHRISQRAVDNLTSLGGGVGGALSRSFLRMFESFSYDAIGLSCRLARGVCRMDGLEESNGGYTIVRGGGLPRIDVVGYSREVDWDVLVQRLQRITEQGPAVVE</sequence>
<dbReference type="EMBL" id="QPJY01000002">
    <property type="protein sequence ID" value="RCX31875.1"/>
    <property type="molecule type" value="Genomic_DNA"/>
</dbReference>
<name>A0A369CFJ6_9GAMM</name>
<dbReference type="Proteomes" id="UP000252707">
    <property type="component" value="Unassembled WGS sequence"/>
</dbReference>
<evidence type="ECO:0000313" key="1">
    <source>
        <dbReference type="EMBL" id="RCX31875.1"/>
    </source>
</evidence>
<evidence type="ECO:0000313" key="2">
    <source>
        <dbReference type="Proteomes" id="UP000252707"/>
    </source>
</evidence>
<accession>A0A369CFJ6</accession>
<gene>
    <name evidence="1" type="ORF">DFQ59_102222</name>
</gene>
<proteinExistence type="predicted"/>